<dbReference type="InterPro" id="IPR036388">
    <property type="entry name" value="WH-like_DNA-bd_sf"/>
</dbReference>
<dbReference type="PANTHER" id="PTHR43133">
    <property type="entry name" value="RNA POLYMERASE ECF-TYPE SIGMA FACTO"/>
    <property type="match status" value="1"/>
</dbReference>
<evidence type="ECO:0000313" key="7">
    <source>
        <dbReference type="EMBL" id="HGS22648.1"/>
    </source>
</evidence>
<accession>A0A7C4PNJ4</accession>
<reference evidence="7" key="1">
    <citation type="journal article" date="2020" name="mSystems">
        <title>Genome- and Community-Level Interaction Insights into Carbon Utilization and Element Cycling Functions of Hydrothermarchaeota in Hydrothermal Sediment.</title>
        <authorList>
            <person name="Zhou Z."/>
            <person name="Liu Y."/>
            <person name="Xu W."/>
            <person name="Pan J."/>
            <person name="Luo Z.H."/>
            <person name="Li M."/>
        </authorList>
    </citation>
    <scope>NUCLEOTIDE SEQUENCE [LARGE SCALE GENOMIC DNA]</scope>
    <source>
        <strain evidence="7">SpSt-573</strain>
    </source>
</reference>
<keyword evidence="4" id="KW-0804">Transcription</keyword>
<sequence length="191" mass="21521">MIENRGDSVTDESLLERARRFDLAALAEIYDRYSPGVYRYAARLLSDASLAEDCTAETFNRFLLALRNGGGPRDQLQAYLYRIAHNWITDYYRRQPASELELTDTAGVGSDFSGTADDVLERERVRSALFSLTADQRQVVVLRFLEGWDHEAIARALGKPVGAVKSLQHRALAALRRMLQVEGETVLDEPK</sequence>
<dbReference type="InterPro" id="IPR014284">
    <property type="entry name" value="RNA_pol_sigma-70_dom"/>
</dbReference>
<dbReference type="GO" id="GO:0003677">
    <property type="term" value="F:DNA binding"/>
    <property type="evidence" value="ECO:0007669"/>
    <property type="project" value="InterPro"/>
</dbReference>
<dbReference type="InterPro" id="IPR007627">
    <property type="entry name" value="RNA_pol_sigma70_r2"/>
</dbReference>
<dbReference type="InterPro" id="IPR013325">
    <property type="entry name" value="RNA_pol_sigma_r2"/>
</dbReference>
<dbReference type="EMBL" id="DSYK01000617">
    <property type="protein sequence ID" value="HGS22648.1"/>
    <property type="molecule type" value="Genomic_DNA"/>
</dbReference>
<evidence type="ECO:0000256" key="2">
    <source>
        <dbReference type="ARBA" id="ARBA00023015"/>
    </source>
</evidence>
<dbReference type="AlphaFoldDB" id="A0A7C4PNJ4"/>
<dbReference type="InterPro" id="IPR013249">
    <property type="entry name" value="RNA_pol_sigma70_r4_t2"/>
</dbReference>
<dbReference type="GO" id="GO:0016987">
    <property type="term" value="F:sigma factor activity"/>
    <property type="evidence" value="ECO:0007669"/>
    <property type="project" value="UniProtKB-KW"/>
</dbReference>
<dbReference type="PANTHER" id="PTHR43133:SF57">
    <property type="entry name" value="RNA POLYMERASE SIGMA-70 FACTOR"/>
    <property type="match status" value="1"/>
</dbReference>
<dbReference type="GO" id="GO:0006352">
    <property type="term" value="P:DNA-templated transcription initiation"/>
    <property type="evidence" value="ECO:0007669"/>
    <property type="project" value="InterPro"/>
</dbReference>
<feature type="domain" description="RNA polymerase sigma factor 70 region 4 type 2" evidence="6">
    <location>
        <begin position="123"/>
        <end position="175"/>
    </location>
</feature>
<name>A0A7C4PNJ4_9CHLR</name>
<dbReference type="Gene3D" id="1.10.1740.10">
    <property type="match status" value="1"/>
</dbReference>
<evidence type="ECO:0000256" key="1">
    <source>
        <dbReference type="ARBA" id="ARBA00010641"/>
    </source>
</evidence>
<proteinExistence type="inferred from homology"/>
<evidence type="ECO:0000256" key="3">
    <source>
        <dbReference type="ARBA" id="ARBA00023082"/>
    </source>
</evidence>
<dbReference type="NCBIfam" id="TIGR02937">
    <property type="entry name" value="sigma70-ECF"/>
    <property type="match status" value="1"/>
</dbReference>
<organism evidence="7">
    <name type="scientific">Anaerolinea thermolimosa</name>
    <dbReference type="NCBI Taxonomy" id="229919"/>
    <lineage>
        <taxon>Bacteria</taxon>
        <taxon>Bacillati</taxon>
        <taxon>Chloroflexota</taxon>
        <taxon>Anaerolineae</taxon>
        <taxon>Anaerolineales</taxon>
        <taxon>Anaerolineaceae</taxon>
        <taxon>Anaerolinea</taxon>
    </lineage>
</organism>
<protein>
    <submittedName>
        <fullName evidence="7">Sigma-70 family RNA polymerase sigma factor</fullName>
    </submittedName>
</protein>
<dbReference type="SUPFAM" id="SSF88946">
    <property type="entry name" value="Sigma2 domain of RNA polymerase sigma factors"/>
    <property type="match status" value="1"/>
</dbReference>
<evidence type="ECO:0000259" key="5">
    <source>
        <dbReference type="Pfam" id="PF04542"/>
    </source>
</evidence>
<keyword evidence="2" id="KW-0805">Transcription regulation</keyword>
<dbReference type="InterPro" id="IPR039425">
    <property type="entry name" value="RNA_pol_sigma-70-like"/>
</dbReference>
<dbReference type="InterPro" id="IPR013324">
    <property type="entry name" value="RNA_pol_sigma_r3/r4-like"/>
</dbReference>
<gene>
    <name evidence="7" type="ORF">ENT37_12395</name>
</gene>
<comment type="similarity">
    <text evidence="1">Belongs to the sigma-70 factor family. ECF subfamily.</text>
</comment>
<feature type="domain" description="RNA polymerase sigma-70 region 2" evidence="5">
    <location>
        <begin position="29"/>
        <end position="95"/>
    </location>
</feature>
<comment type="caution">
    <text evidence="7">The sequence shown here is derived from an EMBL/GenBank/DDBJ whole genome shotgun (WGS) entry which is preliminary data.</text>
</comment>
<evidence type="ECO:0000259" key="6">
    <source>
        <dbReference type="Pfam" id="PF08281"/>
    </source>
</evidence>
<dbReference type="Pfam" id="PF04542">
    <property type="entry name" value="Sigma70_r2"/>
    <property type="match status" value="1"/>
</dbReference>
<evidence type="ECO:0000256" key="4">
    <source>
        <dbReference type="ARBA" id="ARBA00023163"/>
    </source>
</evidence>
<dbReference type="CDD" id="cd06171">
    <property type="entry name" value="Sigma70_r4"/>
    <property type="match status" value="1"/>
</dbReference>
<dbReference type="Gene3D" id="1.10.10.10">
    <property type="entry name" value="Winged helix-like DNA-binding domain superfamily/Winged helix DNA-binding domain"/>
    <property type="match status" value="1"/>
</dbReference>
<dbReference type="Pfam" id="PF08281">
    <property type="entry name" value="Sigma70_r4_2"/>
    <property type="match status" value="1"/>
</dbReference>
<keyword evidence="3" id="KW-0731">Sigma factor</keyword>
<dbReference type="SUPFAM" id="SSF88659">
    <property type="entry name" value="Sigma3 and sigma4 domains of RNA polymerase sigma factors"/>
    <property type="match status" value="1"/>
</dbReference>